<dbReference type="EMBL" id="BAABUK010000042">
    <property type="protein sequence ID" value="GAA5817412.1"/>
    <property type="molecule type" value="Genomic_DNA"/>
</dbReference>
<evidence type="ECO:0000313" key="1">
    <source>
        <dbReference type="EMBL" id="GAA5817412.1"/>
    </source>
</evidence>
<sequence length="93" mass="10281">MPADSLKERRVANLIDVHRGAYKLRPVLTNGLSGNKRALKNIGYYVQDIASLLVKRDGDGGNNVNIGYPESITEPLWDVVIPDNNSDIDISIF</sequence>
<gene>
    <name evidence="1" type="ORF">MFLAVUS_010958</name>
</gene>
<dbReference type="Proteomes" id="UP001473302">
    <property type="component" value="Unassembled WGS sequence"/>
</dbReference>
<name>A0ABP9ZE70_9FUNG</name>
<protein>
    <submittedName>
        <fullName evidence="1">Uncharacterized protein</fullName>
    </submittedName>
</protein>
<organism evidence="1 2">
    <name type="scientific">Mucor flavus</name>
    <dbReference type="NCBI Taxonomy" id="439312"/>
    <lineage>
        <taxon>Eukaryota</taxon>
        <taxon>Fungi</taxon>
        <taxon>Fungi incertae sedis</taxon>
        <taxon>Mucoromycota</taxon>
        <taxon>Mucoromycotina</taxon>
        <taxon>Mucoromycetes</taxon>
        <taxon>Mucorales</taxon>
        <taxon>Mucorineae</taxon>
        <taxon>Mucoraceae</taxon>
        <taxon>Mucor</taxon>
    </lineage>
</organism>
<accession>A0ABP9ZE70</accession>
<proteinExistence type="predicted"/>
<evidence type="ECO:0000313" key="2">
    <source>
        <dbReference type="Proteomes" id="UP001473302"/>
    </source>
</evidence>
<keyword evidence="2" id="KW-1185">Reference proteome</keyword>
<comment type="caution">
    <text evidence="1">The sequence shown here is derived from an EMBL/GenBank/DDBJ whole genome shotgun (WGS) entry which is preliminary data.</text>
</comment>
<reference evidence="1 2" key="1">
    <citation type="submission" date="2024-04" db="EMBL/GenBank/DDBJ databases">
        <title>genome sequences of Mucor flavus KT1a and Helicostylum pulchrum KT1b strains isolated from the surface of a dry-aged beef.</title>
        <authorList>
            <person name="Toyotome T."/>
            <person name="Hosono M."/>
            <person name="Torimaru M."/>
            <person name="Fukuda K."/>
            <person name="Mikami N."/>
        </authorList>
    </citation>
    <scope>NUCLEOTIDE SEQUENCE [LARGE SCALE GENOMIC DNA]</scope>
    <source>
        <strain evidence="1 2">KT1a</strain>
    </source>
</reference>